<evidence type="ECO:0000256" key="1">
    <source>
        <dbReference type="SAM" id="MobiDB-lite"/>
    </source>
</evidence>
<feature type="compositionally biased region" description="Basic and acidic residues" evidence="1">
    <location>
        <begin position="75"/>
        <end position="92"/>
    </location>
</feature>
<feature type="region of interest" description="Disordered" evidence="1">
    <location>
        <begin position="13"/>
        <end position="143"/>
    </location>
</feature>
<dbReference type="RefSeq" id="XP_007913443.1">
    <property type="nucleotide sequence ID" value="XM_007915252.1"/>
</dbReference>
<reference evidence="3" key="1">
    <citation type="journal article" date="2013" name="Genome Announc.">
        <title>Draft genome sequence of the ascomycete Phaeoacremonium aleophilum strain UCR-PA7, a causal agent of the esca disease complex in grapevines.</title>
        <authorList>
            <person name="Blanco-Ulate B."/>
            <person name="Rolshausen P."/>
            <person name="Cantu D."/>
        </authorList>
    </citation>
    <scope>NUCLEOTIDE SEQUENCE [LARGE SCALE GENOMIC DNA]</scope>
    <source>
        <strain evidence="3">UCR-PA7</strain>
    </source>
</reference>
<dbReference type="Proteomes" id="UP000014074">
    <property type="component" value="Unassembled WGS sequence"/>
</dbReference>
<dbReference type="HOGENOM" id="CLU_109868_2_0_1"/>
<accession>R8BQZ1</accession>
<gene>
    <name evidence="2" type="ORF">UCRPA7_2682</name>
</gene>
<evidence type="ECO:0000313" key="2">
    <source>
        <dbReference type="EMBL" id="EOO01767.1"/>
    </source>
</evidence>
<organism evidence="2 3">
    <name type="scientific">Phaeoacremonium minimum (strain UCR-PA7)</name>
    <name type="common">Esca disease fungus</name>
    <name type="synonym">Togninia minima</name>
    <dbReference type="NCBI Taxonomy" id="1286976"/>
    <lineage>
        <taxon>Eukaryota</taxon>
        <taxon>Fungi</taxon>
        <taxon>Dikarya</taxon>
        <taxon>Ascomycota</taxon>
        <taxon>Pezizomycotina</taxon>
        <taxon>Sordariomycetes</taxon>
        <taxon>Sordariomycetidae</taxon>
        <taxon>Togniniales</taxon>
        <taxon>Togniniaceae</taxon>
        <taxon>Phaeoacremonium</taxon>
    </lineage>
</organism>
<evidence type="ECO:0000313" key="3">
    <source>
        <dbReference type="Proteomes" id="UP000014074"/>
    </source>
</evidence>
<protein>
    <submittedName>
        <fullName evidence="2">Uncharacterized protein</fullName>
    </submittedName>
</protein>
<dbReference type="eggNOG" id="ENOG502SZQW">
    <property type="taxonomic scope" value="Eukaryota"/>
</dbReference>
<feature type="compositionally biased region" description="Low complexity" evidence="1">
    <location>
        <begin position="13"/>
        <end position="24"/>
    </location>
</feature>
<sequence length="143" mass="15217">MPSTQAMRSLLRVRVTRMPVTPTVGASLPTVRNLHGTVSLSRPYKDDQDRESLKPKPSEGTKSGTDDAAAESDAAFDRHDTNPESERERGGKPLDASGANQKLSKPQGDEGKKEAEAGKGGDKKTASKEGSPQKHGKAPTHDS</sequence>
<feature type="compositionally biased region" description="Basic and acidic residues" evidence="1">
    <location>
        <begin position="107"/>
        <end position="127"/>
    </location>
</feature>
<feature type="compositionally biased region" description="Basic residues" evidence="1">
    <location>
        <begin position="134"/>
        <end position="143"/>
    </location>
</feature>
<dbReference type="GeneID" id="19322955"/>
<dbReference type="EMBL" id="KB932957">
    <property type="protein sequence ID" value="EOO01767.1"/>
    <property type="molecule type" value="Genomic_DNA"/>
</dbReference>
<keyword evidence="3" id="KW-1185">Reference proteome</keyword>
<dbReference type="PANTHER" id="PTHR42090:SF1">
    <property type="match status" value="1"/>
</dbReference>
<feature type="compositionally biased region" description="Basic and acidic residues" evidence="1">
    <location>
        <begin position="43"/>
        <end position="59"/>
    </location>
</feature>
<dbReference type="AlphaFoldDB" id="R8BQZ1"/>
<dbReference type="KEGG" id="tmn:UCRPA7_2682"/>
<dbReference type="PANTHER" id="PTHR42090">
    <property type="match status" value="1"/>
</dbReference>
<dbReference type="OrthoDB" id="423498at2759"/>
<name>R8BQZ1_PHAM7</name>
<proteinExistence type="predicted"/>